<comment type="caution">
    <text evidence="4">The sequence shown here is derived from an EMBL/GenBank/DDBJ whole genome shotgun (WGS) entry which is preliminary data.</text>
</comment>
<evidence type="ECO:0000313" key="5">
    <source>
        <dbReference type="Proteomes" id="UP001596410"/>
    </source>
</evidence>
<dbReference type="RefSeq" id="WP_204711584.1">
    <property type="nucleotide sequence ID" value="NZ_JBHSZV010000037.1"/>
</dbReference>
<dbReference type="Pfam" id="PF12850">
    <property type="entry name" value="Metallophos_2"/>
    <property type="match status" value="1"/>
</dbReference>
<comment type="similarity">
    <text evidence="1 2">Belongs to the metallophosphoesterase superfamily. YfcE family.</text>
</comment>
<dbReference type="InterPro" id="IPR024654">
    <property type="entry name" value="Calcineurin-like_PHP_lpxH"/>
</dbReference>
<dbReference type="InterPro" id="IPR029052">
    <property type="entry name" value="Metallo-depent_PP-like"/>
</dbReference>
<evidence type="ECO:0000256" key="1">
    <source>
        <dbReference type="ARBA" id="ARBA00008950"/>
    </source>
</evidence>
<proteinExistence type="inferred from homology"/>
<evidence type="ECO:0000259" key="3">
    <source>
        <dbReference type="Pfam" id="PF12850"/>
    </source>
</evidence>
<sequence>MEIVVVSDTHMPKKNKPMPDRLKQEMKKADLVIHAGDWQTPEVYEEFQQYGKLIGVYGNVDTDEIKQLVPRRQIISIQGFSIGIVHGHGEKKTTEKRVVEEFDQEKVDLIIFGHSHLPLLKFSKKTMLFNPGSATDKRRLPYYSFGKLTMGSEILAKHIFYNSLL</sequence>
<keyword evidence="2" id="KW-0479">Metal-binding</keyword>
<dbReference type="InterPro" id="IPR000979">
    <property type="entry name" value="Phosphodiesterase_MJ0936/Vps29"/>
</dbReference>
<organism evidence="4 5">
    <name type="scientific">Halobacillus seohaensis</name>
    <dbReference type="NCBI Taxonomy" id="447421"/>
    <lineage>
        <taxon>Bacteria</taxon>
        <taxon>Bacillati</taxon>
        <taxon>Bacillota</taxon>
        <taxon>Bacilli</taxon>
        <taxon>Bacillales</taxon>
        <taxon>Bacillaceae</taxon>
        <taxon>Halobacillus</taxon>
    </lineage>
</organism>
<dbReference type="SUPFAM" id="SSF56300">
    <property type="entry name" value="Metallo-dependent phosphatases"/>
    <property type="match status" value="1"/>
</dbReference>
<gene>
    <name evidence="4" type="ORF">ACFQIC_14525</name>
</gene>
<evidence type="ECO:0000256" key="2">
    <source>
        <dbReference type="RuleBase" id="RU362039"/>
    </source>
</evidence>
<name>A0ABW2EL59_9BACI</name>
<evidence type="ECO:0000313" key="4">
    <source>
        <dbReference type="EMBL" id="MFC7063042.1"/>
    </source>
</evidence>
<keyword evidence="5" id="KW-1185">Reference proteome</keyword>
<accession>A0ABW2EL59</accession>
<dbReference type="EMBL" id="JBHSZV010000037">
    <property type="protein sequence ID" value="MFC7063042.1"/>
    <property type="molecule type" value="Genomic_DNA"/>
</dbReference>
<feature type="domain" description="Calcineurin-like phosphoesterase" evidence="3">
    <location>
        <begin position="1"/>
        <end position="145"/>
    </location>
</feature>
<comment type="cofactor">
    <cofactor evidence="2">
        <name>a divalent metal cation</name>
        <dbReference type="ChEBI" id="CHEBI:60240"/>
    </cofactor>
</comment>
<dbReference type="Gene3D" id="3.60.21.10">
    <property type="match status" value="1"/>
</dbReference>
<dbReference type="PANTHER" id="PTHR11124">
    <property type="entry name" value="VACUOLAR SORTING PROTEIN VPS29"/>
    <property type="match status" value="1"/>
</dbReference>
<protein>
    <recommendedName>
        <fullName evidence="2">Phosphoesterase</fullName>
        <ecNumber evidence="2">3.1.4.-</ecNumber>
    </recommendedName>
</protein>
<reference evidence="5" key="1">
    <citation type="journal article" date="2019" name="Int. J. Syst. Evol. Microbiol.">
        <title>The Global Catalogue of Microorganisms (GCM) 10K type strain sequencing project: providing services to taxonomists for standard genome sequencing and annotation.</title>
        <authorList>
            <consortium name="The Broad Institute Genomics Platform"/>
            <consortium name="The Broad Institute Genome Sequencing Center for Infectious Disease"/>
            <person name="Wu L."/>
            <person name="Ma J."/>
        </authorList>
    </citation>
    <scope>NUCLEOTIDE SEQUENCE [LARGE SCALE GENOMIC DNA]</scope>
    <source>
        <strain evidence="5">CGMCC 4.1621</strain>
    </source>
</reference>
<dbReference type="EC" id="3.1.4.-" evidence="2"/>
<dbReference type="NCBIfam" id="TIGR00040">
    <property type="entry name" value="yfcE"/>
    <property type="match status" value="1"/>
</dbReference>
<dbReference type="Proteomes" id="UP001596410">
    <property type="component" value="Unassembled WGS sequence"/>
</dbReference>